<evidence type="ECO:0000256" key="1">
    <source>
        <dbReference type="SAM" id="MobiDB-lite"/>
    </source>
</evidence>
<dbReference type="EMBL" id="JAJJMB010010315">
    <property type="protein sequence ID" value="KAI3909759.1"/>
    <property type="molecule type" value="Genomic_DNA"/>
</dbReference>
<reference evidence="2" key="1">
    <citation type="submission" date="2022-04" db="EMBL/GenBank/DDBJ databases">
        <title>A functionally conserved STORR gene fusion in Papaver species that diverged 16.8 million years ago.</title>
        <authorList>
            <person name="Catania T."/>
        </authorList>
    </citation>
    <scope>NUCLEOTIDE SEQUENCE</scope>
    <source>
        <strain evidence="2">S-188037</strain>
    </source>
</reference>
<protein>
    <submittedName>
        <fullName evidence="2">Uncharacterized protein</fullName>
    </submittedName>
</protein>
<sequence>MAGILPGVECARRRRFHQTDSYSSVIGTNSSNGRTRRYSFCVYTSSSNDTHPNYSSSTSSSLKRSISNHQKTLEQDEKLEGGVREAKERLHEKLRSQSYSSSSSSSSSNSVPNKRSSIDKDEDLRLVIEGHLEKRAVGSKKKTRGSTTKYSYLSKRTFMSWAKFGWKSSHQQVCAVCNF</sequence>
<evidence type="ECO:0000313" key="3">
    <source>
        <dbReference type="Proteomes" id="UP001202328"/>
    </source>
</evidence>
<accession>A0AAD4XEP9</accession>
<organism evidence="2 3">
    <name type="scientific">Papaver atlanticum</name>
    <dbReference type="NCBI Taxonomy" id="357466"/>
    <lineage>
        <taxon>Eukaryota</taxon>
        <taxon>Viridiplantae</taxon>
        <taxon>Streptophyta</taxon>
        <taxon>Embryophyta</taxon>
        <taxon>Tracheophyta</taxon>
        <taxon>Spermatophyta</taxon>
        <taxon>Magnoliopsida</taxon>
        <taxon>Ranunculales</taxon>
        <taxon>Papaveraceae</taxon>
        <taxon>Papaveroideae</taxon>
        <taxon>Papaver</taxon>
    </lineage>
</organism>
<proteinExistence type="predicted"/>
<dbReference type="Proteomes" id="UP001202328">
    <property type="component" value="Unassembled WGS sequence"/>
</dbReference>
<dbReference type="AlphaFoldDB" id="A0AAD4XEP9"/>
<feature type="region of interest" description="Disordered" evidence="1">
    <location>
        <begin position="48"/>
        <end position="122"/>
    </location>
</feature>
<gene>
    <name evidence="2" type="ORF">MKW98_014176</name>
</gene>
<comment type="caution">
    <text evidence="2">The sequence shown here is derived from an EMBL/GenBank/DDBJ whole genome shotgun (WGS) entry which is preliminary data.</text>
</comment>
<evidence type="ECO:0000313" key="2">
    <source>
        <dbReference type="EMBL" id="KAI3909759.1"/>
    </source>
</evidence>
<feature type="compositionally biased region" description="Low complexity" evidence="1">
    <location>
        <begin position="55"/>
        <end position="67"/>
    </location>
</feature>
<feature type="compositionally biased region" description="Basic and acidic residues" evidence="1">
    <location>
        <begin position="71"/>
        <end position="95"/>
    </location>
</feature>
<feature type="compositionally biased region" description="Low complexity" evidence="1">
    <location>
        <begin position="96"/>
        <end position="115"/>
    </location>
</feature>
<keyword evidence="3" id="KW-1185">Reference proteome</keyword>
<name>A0AAD4XEP9_9MAGN</name>